<name>A0ACC5RD70_9HYPH</name>
<dbReference type="Proteomes" id="UP000616151">
    <property type="component" value="Unassembled WGS sequence"/>
</dbReference>
<keyword evidence="2" id="KW-1185">Reference proteome</keyword>
<accession>A0ACC5RD70</accession>
<organism evidence="1 2">
    <name type="scientific">Taklimakanibacter albus</name>
    <dbReference type="NCBI Taxonomy" id="2800327"/>
    <lineage>
        <taxon>Bacteria</taxon>
        <taxon>Pseudomonadati</taxon>
        <taxon>Pseudomonadota</taxon>
        <taxon>Alphaproteobacteria</taxon>
        <taxon>Hyphomicrobiales</taxon>
        <taxon>Aestuariivirgaceae</taxon>
        <taxon>Taklimakanibacter</taxon>
    </lineage>
</organism>
<sequence>MALTAFHTGWTVADLDRSLHFYVDLLGLEVVYSNTQDHPYIQTLVGLPGANIRYAILKLPGDPSGHMIELLQYLSPPGIKATTRPCDVGSAHFAFHTDDCQGLYERLSRHGVTFISTPVAIAAGKNKGGFACYLRDPDDFILEFLQPPQN</sequence>
<dbReference type="EMBL" id="JAENHL010000008">
    <property type="protein sequence ID" value="MBK1870644.1"/>
    <property type="molecule type" value="Genomic_DNA"/>
</dbReference>
<evidence type="ECO:0000313" key="2">
    <source>
        <dbReference type="Proteomes" id="UP000616151"/>
    </source>
</evidence>
<evidence type="ECO:0000313" key="1">
    <source>
        <dbReference type="EMBL" id="MBK1870644.1"/>
    </source>
</evidence>
<reference evidence="1" key="1">
    <citation type="submission" date="2021-01" db="EMBL/GenBank/DDBJ databases">
        <authorList>
            <person name="Sun Q."/>
        </authorList>
    </citation>
    <scope>NUCLEOTIDE SEQUENCE</scope>
    <source>
        <strain evidence="1">YIM B02566</strain>
    </source>
</reference>
<gene>
    <name evidence="1" type="ORF">JHL16_30040</name>
</gene>
<comment type="caution">
    <text evidence="1">The sequence shown here is derived from an EMBL/GenBank/DDBJ whole genome shotgun (WGS) entry which is preliminary data.</text>
</comment>
<proteinExistence type="predicted"/>
<protein>
    <submittedName>
        <fullName evidence="1">VOC family protein</fullName>
    </submittedName>
</protein>